<dbReference type="GO" id="GO:0005509">
    <property type="term" value="F:calcium ion binding"/>
    <property type="evidence" value="ECO:0007669"/>
    <property type="project" value="TreeGrafter"/>
</dbReference>
<evidence type="ECO:0000313" key="3">
    <source>
        <dbReference type="Proteomes" id="UP001138661"/>
    </source>
</evidence>
<feature type="domain" description="SMP-30/Gluconolactonase/LRE-like region" evidence="1">
    <location>
        <begin position="13"/>
        <end position="252"/>
    </location>
</feature>
<gene>
    <name evidence="2" type="ORF">KX928_20325</name>
</gene>
<dbReference type="RefSeq" id="WP_219506329.1">
    <property type="nucleotide sequence ID" value="NZ_JAHXDN010000006.1"/>
</dbReference>
<sequence>MTPHVYDARQCQLGEGPLWHPARQQLFWFDIIGRKLLTRSARGADEWPFDEAVSAAGWIDDMTLLIASATGLWRFNLQDGSRSIVTPLEGTNPVTRSNDGRADPWGGFWIGTMGCNAEPGAGAIYRLYQGQLRKLFADITISNAICFAPDRSYAYFADTSTGKVMRVPLDRSGWPAGPPVVFIDLTKDSLNPDGAVVDQEGNIWMAQWGAGRVAAYTPDGVFQQAVEVPAAHATCPAFGGAALTTLVITTARQGIPDNRLEQENAHGMTFAAEGVARGLPEPRVIL</sequence>
<protein>
    <submittedName>
        <fullName evidence="2">SMP-30/gluconolactonase/LRE family protein</fullName>
    </submittedName>
</protein>
<comment type="caution">
    <text evidence="2">The sequence shown here is derived from an EMBL/GenBank/DDBJ whole genome shotgun (WGS) entry which is preliminary data.</text>
</comment>
<keyword evidence="3" id="KW-1185">Reference proteome</keyword>
<dbReference type="InterPro" id="IPR013658">
    <property type="entry name" value="SGL"/>
</dbReference>
<proteinExistence type="predicted"/>
<reference evidence="2" key="1">
    <citation type="submission" date="2021-07" db="EMBL/GenBank/DDBJ databases">
        <title>Roseobacter insulae sp. nov., isolated from a tidal flat.</title>
        <authorList>
            <person name="Park S."/>
            <person name="Yoon J.-H."/>
        </authorList>
    </citation>
    <scope>NUCLEOTIDE SEQUENCE</scope>
    <source>
        <strain evidence="2">YSTF-M11</strain>
    </source>
</reference>
<dbReference type="PANTHER" id="PTHR10907">
    <property type="entry name" value="REGUCALCIN"/>
    <property type="match status" value="1"/>
</dbReference>
<accession>A0A9X1FYM8</accession>
<dbReference type="AlphaFoldDB" id="A0A9X1FYM8"/>
<dbReference type="GO" id="GO:0019853">
    <property type="term" value="P:L-ascorbic acid biosynthetic process"/>
    <property type="evidence" value="ECO:0007669"/>
    <property type="project" value="TreeGrafter"/>
</dbReference>
<evidence type="ECO:0000313" key="2">
    <source>
        <dbReference type="EMBL" id="MBW4710139.1"/>
    </source>
</evidence>
<dbReference type="EMBL" id="JAHXDN010000006">
    <property type="protein sequence ID" value="MBW4710139.1"/>
    <property type="molecule type" value="Genomic_DNA"/>
</dbReference>
<dbReference type="PANTHER" id="PTHR10907:SF47">
    <property type="entry name" value="REGUCALCIN"/>
    <property type="match status" value="1"/>
</dbReference>
<name>A0A9X1FYM8_9RHOB</name>
<evidence type="ECO:0000259" key="1">
    <source>
        <dbReference type="Pfam" id="PF08450"/>
    </source>
</evidence>
<dbReference type="GO" id="GO:0004341">
    <property type="term" value="F:gluconolactonase activity"/>
    <property type="evidence" value="ECO:0007669"/>
    <property type="project" value="TreeGrafter"/>
</dbReference>
<organism evidence="2 3">
    <name type="scientific">Roseobacter insulae</name>
    <dbReference type="NCBI Taxonomy" id="2859783"/>
    <lineage>
        <taxon>Bacteria</taxon>
        <taxon>Pseudomonadati</taxon>
        <taxon>Pseudomonadota</taxon>
        <taxon>Alphaproteobacteria</taxon>
        <taxon>Rhodobacterales</taxon>
        <taxon>Roseobacteraceae</taxon>
        <taxon>Roseobacter</taxon>
    </lineage>
</organism>
<dbReference type="Proteomes" id="UP001138661">
    <property type="component" value="Unassembled WGS sequence"/>
</dbReference>
<dbReference type="Pfam" id="PF08450">
    <property type="entry name" value="SGL"/>
    <property type="match status" value="1"/>
</dbReference>